<feature type="domain" description="DJ-1/PfpI" evidence="3">
    <location>
        <begin position="259"/>
        <end position="424"/>
    </location>
</feature>
<reference evidence="5" key="1">
    <citation type="journal article" date="2024" name="IScience">
        <title>Strigolactones Initiate the Formation of Haustorium-like Structures in Castilleja.</title>
        <authorList>
            <person name="Buerger M."/>
            <person name="Peterson D."/>
            <person name="Chory J."/>
        </authorList>
    </citation>
    <scope>NUCLEOTIDE SEQUENCE [LARGE SCALE GENOMIC DNA]</scope>
</reference>
<dbReference type="NCBIfam" id="TIGR01383">
    <property type="entry name" value="not_thiJ"/>
    <property type="match status" value="2"/>
</dbReference>
<evidence type="ECO:0000256" key="2">
    <source>
        <dbReference type="ARBA" id="ARBA00022737"/>
    </source>
</evidence>
<protein>
    <submittedName>
        <fullName evidence="4">Protein DJ-1 B</fullName>
        <ecNumber evidence="4">3.5.1.124</ecNumber>
    </submittedName>
</protein>
<dbReference type="AlphaFoldDB" id="A0ABD3CQN7"/>
<evidence type="ECO:0000256" key="1">
    <source>
        <dbReference type="ARBA" id="ARBA00008542"/>
    </source>
</evidence>
<dbReference type="EMBL" id="JAVIJP010000032">
    <property type="protein sequence ID" value="KAL3631459.1"/>
    <property type="molecule type" value="Genomic_DNA"/>
</dbReference>
<gene>
    <name evidence="4" type="primary">DJ1B</name>
    <name evidence="4" type="ORF">CASFOL_024443</name>
</gene>
<dbReference type="PANTHER" id="PTHR48094:SF12">
    <property type="entry name" value="PARKINSON DISEASE PROTEIN 7 HOMOLOG"/>
    <property type="match status" value="1"/>
</dbReference>
<dbReference type="InterPro" id="IPR002818">
    <property type="entry name" value="DJ-1/PfpI"/>
</dbReference>
<accession>A0ABD3CQN7</accession>
<dbReference type="EC" id="3.5.1.124" evidence="4"/>
<keyword evidence="2" id="KW-0677">Repeat</keyword>
<dbReference type="CDD" id="cd03135">
    <property type="entry name" value="GATase1_DJ-1"/>
    <property type="match status" value="2"/>
</dbReference>
<dbReference type="Gene3D" id="3.40.50.880">
    <property type="match status" value="2"/>
</dbReference>
<dbReference type="GO" id="GO:0036524">
    <property type="term" value="F:protein deglycase activity"/>
    <property type="evidence" value="ECO:0007669"/>
    <property type="project" value="UniProtKB-EC"/>
</dbReference>
<name>A0ABD3CQN7_9LAMI</name>
<feature type="domain" description="DJ-1/PfpI" evidence="3">
    <location>
        <begin position="53"/>
        <end position="217"/>
    </location>
</feature>
<evidence type="ECO:0000313" key="5">
    <source>
        <dbReference type="Proteomes" id="UP001632038"/>
    </source>
</evidence>
<evidence type="ECO:0000259" key="3">
    <source>
        <dbReference type="Pfam" id="PF01965"/>
    </source>
</evidence>
<dbReference type="FunFam" id="3.40.50.880:FF:000015">
    <property type="entry name" value="Protein DJ-1 homolog C"/>
    <property type="match status" value="2"/>
</dbReference>
<keyword evidence="4" id="KW-0378">Hydrolase</keyword>
<comment type="similarity">
    <text evidence="1">Belongs to the peptidase C56 family.</text>
</comment>
<dbReference type="Proteomes" id="UP001632038">
    <property type="component" value="Unassembled WGS sequence"/>
</dbReference>
<dbReference type="InterPro" id="IPR050325">
    <property type="entry name" value="Prot/Nucl_acid_deglycase"/>
</dbReference>
<dbReference type="InterPro" id="IPR029062">
    <property type="entry name" value="Class_I_gatase-like"/>
</dbReference>
<proteinExistence type="inferred from homology"/>
<comment type="caution">
    <text evidence="4">The sequence shown here is derived from an EMBL/GenBank/DDBJ whole genome shotgun (WGS) entry which is preliminary data.</text>
</comment>
<dbReference type="PANTHER" id="PTHR48094">
    <property type="entry name" value="PROTEIN/NUCLEIC ACID DEGLYCASE DJ-1-RELATED"/>
    <property type="match status" value="1"/>
</dbReference>
<dbReference type="SUPFAM" id="SSF52317">
    <property type="entry name" value="Class I glutamine amidotransferase-like"/>
    <property type="match status" value="2"/>
</dbReference>
<sequence>MAALQLRHLTPLPSYLSPITKRSLHFSYLHKLPISHRNHRRLSTTSIMASVAKKVLVPVANGTEPLEAVITIDLLRRAGADVTVASVEKQLSVDACHGVKIVADALISDCADTAFDLISLPGGMPGATTLKDCTTLESLVKKQAVDGRPYAAICAAPAVALGSWGLLKGLKATCYPSFMEQLSSSASVVDSRVQQDGKVVTSRGPGTAIEYSVSLIELLYGKEKADEVSGALVMRSNHGDEYTFTELNQVKWTFDNSPQILVPIANGTEEMEAVIIIDVLRRAKAEVVVASVGDKLEILASRNVKLVADVLLDEVINRSYDLIVLPVRRGGLGGAQAFANSEKLVNMLKKQRESNKFYGAICASPALVFEPHGLLKGKKATAYPAMCNKLSDPSEAESRVVVDGHLVTSRGPGTTMEFSLVIAEKFFGREKAIELAKTMLFVH</sequence>
<evidence type="ECO:0000313" key="4">
    <source>
        <dbReference type="EMBL" id="KAL3631459.1"/>
    </source>
</evidence>
<organism evidence="4 5">
    <name type="scientific">Castilleja foliolosa</name>
    <dbReference type="NCBI Taxonomy" id="1961234"/>
    <lineage>
        <taxon>Eukaryota</taxon>
        <taxon>Viridiplantae</taxon>
        <taxon>Streptophyta</taxon>
        <taxon>Embryophyta</taxon>
        <taxon>Tracheophyta</taxon>
        <taxon>Spermatophyta</taxon>
        <taxon>Magnoliopsida</taxon>
        <taxon>eudicotyledons</taxon>
        <taxon>Gunneridae</taxon>
        <taxon>Pentapetalae</taxon>
        <taxon>asterids</taxon>
        <taxon>lamiids</taxon>
        <taxon>Lamiales</taxon>
        <taxon>Orobanchaceae</taxon>
        <taxon>Pedicularideae</taxon>
        <taxon>Castillejinae</taxon>
        <taxon>Castilleja</taxon>
    </lineage>
</organism>
<dbReference type="InterPro" id="IPR006287">
    <property type="entry name" value="DJ-1"/>
</dbReference>
<keyword evidence="5" id="KW-1185">Reference proteome</keyword>
<dbReference type="Pfam" id="PF01965">
    <property type="entry name" value="DJ-1_PfpI"/>
    <property type="match status" value="2"/>
</dbReference>
<dbReference type="GO" id="GO:0005737">
    <property type="term" value="C:cytoplasm"/>
    <property type="evidence" value="ECO:0007669"/>
    <property type="project" value="UniProtKB-ARBA"/>
</dbReference>